<proteinExistence type="predicted"/>
<dbReference type="Gene3D" id="1.10.10.60">
    <property type="entry name" value="Homeodomain-like"/>
    <property type="match status" value="1"/>
</dbReference>
<dbReference type="InterPro" id="IPR058031">
    <property type="entry name" value="AAA_lid_NorR"/>
</dbReference>
<dbReference type="PROSITE" id="PS50112">
    <property type="entry name" value="PAS"/>
    <property type="match status" value="1"/>
</dbReference>
<reference evidence="7 8" key="1">
    <citation type="submission" date="2019-02" db="EMBL/GenBank/DDBJ databases">
        <title>Closed genome of Sporomusa termitida DSM 4440.</title>
        <authorList>
            <person name="Poehlein A."/>
            <person name="Daniel R."/>
        </authorList>
    </citation>
    <scope>NUCLEOTIDE SEQUENCE [LARGE SCALE GENOMIC DNA]</scope>
    <source>
        <strain evidence="7 8">DSM 4440</strain>
    </source>
</reference>
<accession>A0A517DNK6</accession>
<dbReference type="Gene3D" id="3.40.50.10660">
    <property type="entry name" value="PrpR receptor domain-like"/>
    <property type="match status" value="1"/>
</dbReference>
<sequence length="635" mass="70414">MNRIVFVSPYRDLSTLAQSVAAGIDLEVEFYEGWLEEAAEILRKLEGPPVDVIISRGGTAKYLANTFTVPVVRVNTSPYDILEGLDEARQINKNIAITTFDAPLLGLDLMEKVLGISITELLFHSLEDLEEKVRALAHSGEYCVVGGGPSVQYAKNYGLANVFLRTNRTTLHSAFLEADKLATLRKEESRKSRRLEAILDATYDGIIAVDASGAVEIFNQAAEKVLELDAASVIGKNIADVVPNSRLDHILRTGLAEIGELQDTGHARIFTNRVPVKCDSEIVGAVATFQESSKVVQAENKIRKELTGNSQFRAKATFSDIIGVSKILAVKKKVAANFAQSDLTILLYGASGTGKELFAQSIHNASERYANPFVAVNCGALPPTLLESELFGYEEGAFTGARRKGKYGLFELAHCGTIFLDEIDALPLEVQGRFLRVLQEREVLRIGGESIIPVNIRVIAASNKSPEDLLNKNMIREDLFYRLNVLWLEVPTLSERREDIKHLCEHFLPPGKKQQLLPIIAKTLPYLEKYSWPGNVRELQNIVQRFAFFVDSFAQEQDIEGYLQLVAPNILSALSIPPVDDSHQIRPQVKDLEHELILRAVAEHDTLEKAAAYLGIGRSTLTRKLKSIREKQLTI</sequence>
<keyword evidence="1" id="KW-0547">Nucleotide-binding</keyword>
<dbReference type="InterPro" id="IPR000014">
    <property type="entry name" value="PAS"/>
</dbReference>
<dbReference type="InterPro" id="IPR025944">
    <property type="entry name" value="Sigma_54_int_dom_CS"/>
</dbReference>
<dbReference type="FunFam" id="3.40.50.300:FF:000006">
    <property type="entry name" value="DNA-binding transcriptional regulator NtrC"/>
    <property type="match status" value="1"/>
</dbReference>
<keyword evidence="2" id="KW-0067">ATP-binding</keyword>
<dbReference type="KEGG" id="sted:SPTER_02020"/>
<evidence type="ECO:0000256" key="1">
    <source>
        <dbReference type="ARBA" id="ARBA00022741"/>
    </source>
</evidence>
<dbReference type="EMBL" id="CP036259">
    <property type="protein sequence ID" value="QDR78951.1"/>
    <property type="molecule type" value="Genomic_DNA"/>
</dbReference>
<dbReference type="GO" id="GO:0006355">
    <property type="term" value="P:regulation of DNA-templated transcription"/>
    <property type="evidence" value="ECO:0007669"/>
    <property type="project" value="InterPro"/>
</dbReference>
<dbReference type="Proteomes" id="UP000320776">
    <property type="component" value="Chromosome"/>
</dbReference>
<dbReference type="Gene3D" id="3.30.450.20">
    <property type="entry name" value="PAS domain"/>
    <property type="match status" value="1"/>
</dbReference>
<dbReference type="Pfam" id="PF00158">
    <property type="entry name" value="Sigma54_activat"/>
    <property type="match status" value="1"/>
</dbReference>
<dbReference type="GO" id="GO:0005524">
    <property type="term" value="F:ATP binding"/>
    <property type="evidence" value="ECO:0007669"/>
    <property type="project" value="UniProtKB-KW"/>
</dbReference>
<dbReference type="InterPro" id="IPR010524">
    <property type="entry name" value="Sig_transdc_resp-reg_PrpR_N"/>
</dbReference>
<dbReference type="Gene3D" id="1.10.8.60">
    <property type="match status" value="1"/>
</dbReference>
<dbReference type="Gene3D" id="3.40.50.300">
    <property type="entry name" value="P-loop containing nucleotide triphosphate hydrolases"/>
    <property type="match status" value="1"/>
</dbReference>
<evidence type="ECO:0000313" key="8">
    <source>
        <dbReference type="Proteomes" id="UP000320776"/>
    </source>
</evidence>
<name>A0A517DNK6_9FIRM</name>
<dbReference type="CDD" id="cd00130">
    <property type="entry name" value="PAS"/>
    <property type="match status" value="1"/>
</dbReference>
<dbReference type="InterPro" id="IPR027417">
    <property type="entry name" value="P-loop_NTPase"/>
</dbReference>
<dbReference type="PROSITE" id="PS00688">
    <property type="entry name" value="SIGMA54_INTERACT_3"/>
    <property type="match status" value="1"/>
</dbReference>
<dbReference type="PANTHER" id="PTHR32071">
    <property type="entry name" value="TRANSCRIPTIONAL REGULATORY PROTEIN"/>
    <property type="match status" value="1"/>
</dbReference>
<feature type="domain" description="Sigma-54 factor interaction" evidence="5">
    <location>
        <begin position="321"/>
        <end position="548"/>
    </location>
</feature>
<dbReference type="NCBIfam" id="TIGR00229">
    <property type="entry name" value="sensory_box"/>
    <property type="match status" value="1"/>
</dbReference>
<dbReference type="SUPFAM" id="SSF52540">
    <property type="entry name" value="P-loop containing nucleoside triphosphate hydrolases"/>
    <property type="match status" value="1"/>
</dbReference>
<keyword evidence="3" id="KW-0805">Transcription regulation</keyword>
<dbReference type="SUPFAM" id="SSF159800">
    <property type="entry name" value="PrpR receptor domain-like"/>
    <property type="match status" value="1"/>
</dbReference>
<dbReference type="SUPFAM" id="SSF46689">
    <property type="entry name" value="Homeodomain-like"/>
    <property type="match status" value="1"/>
</dbReference>
<dbReference type="Pfam" id="PF02954">
    <property type="entry name" value="HTH_8"/>
    <property type="match status" value="1"/>
</dbReference>
<dbReference type="InterPro" id="IPR009057">
    <property type="entry name" value="Homeodomain-like_sf"/>
</dbReference>
<dbReference type="InterPro" id="IPR013767">
    <property type="entry name" value="PAS_fold"/>
</dbReference>
<dbReference type="InterPro" id="IPR002078">
    <property type="entry name" value="Sigma_54_int"/>
</dbReference>
<dbReference type="Pfam" id="PF25601">
    <property type="entry name" value="AAA_lid_14"/>
    <property type="match status" value="1"/>
</dbReference>
<dbReference type="CDD" id="cd00009">
    <property type="entry name" value="AAA"/>
    <property type="match status" value="1"/>
</dbReference>
<keyword evidence="8" id="KW-1185">Reference proteome</keyword>
<dbReference type="GO" id="GO:0043565">
    <property type="term" value="F:sequence-specific DNA binding"/>
    <property type="evidence" value="ECO:0007669"/>
    <property type="project" value="InterPro"/>
</dbReference>
<dbReference type="InterPro" id="IPR003593">
    <property type="entry name" value="AAA+_ATPase"/>
</dbReference>
<dbReference type="GO" id="GO:0000156">
    <property type="term" value="F:phosphorelay response regulator activity"/>
    <property type="evidence" value="ECO:0007669"/>
    <property type="project" value="InterPro"/>
</dbReference>
<evidence type="ECO:0000256" key="2">
    <source>
        <dbReference type="ARBA" id="ARBA00022840"/>
    </source>
</evidence>
<protein>
    <submittedName>
        <fullName evidence="7">Anaerobic nitric oxide reductase transcription regulator NorR</fullName>
    </submittedName>
</protein>
<feature type="domain" description="PAS" evidence="6">
    <location>
        <begin position="191"/>
        <end position="242"/>
    </location>
</feature>
<evidence type="ECO:0000256" key="3">
    <source>
        <dbReference type="ARBA" id="ARBA00023015"/>
    </source>
</evidence>
<dbReference type="SMART" id="SM00382">
    <property type="entry name" value="AAA"/>
    <property type="match status" value="1"/>
</dbReference>
<gene>
    <name evidence="7" type="primary">norR_2</name>
    <name evidence="7" type="ORF">SPTER_02020</name>
</gene>
<organism evidence="7 8">
    <name type="scientific">Sporomusa termitida</name>
    <dbReference type="NCBI Taxonomy" id="2377"/>
    <lineage>
        <taxon>Bacteria</taxon>
        <taxon>Bacillati</taxon>
        <taxon>Bacillota</taxon>
        <taxon>Negativicutes</taxon>
        <taxon>Selenomonadales</taxon>
        <taxon>Sporomusaceae</taxon>
        <taxon>Sporomusa</taxon>
    </lineage>
</organism>
<evidence type="ECO:0000256" key="4">
    <source>
        <dbReference type="ARBA" id="ARBA00023163"/>
    </source>
</evidence>
<dbReference type="PROSITE" id="PS50045">
    <property type="entry name" value="SIGMA54_INTERACT_4"/>
    <property type="match status" value="1"/>
</dbReference>
<dbReference type="Pfam" id="PF00989">
    <property type="entry name" value="PAS"/>
    <property type="match status" value="1"/>
</dbReference>
<evidence type="ECO:0000259" key="5">
    <source>
        <dbReference type="PROSITE" id="PS50045"/>
    </source>
</evidence>
<dbReference type="SUPFAM" id="SSF55785">
    <property type="entry name" value="PYP-like sensor domain (PAS domain)"/>
    <property type="match status" value="1"/>
</dbReference>
<dbReference type="SMART" id="SM00091">
    <property type="entry name" value="PAS"/>
    <property type="match status" value="1"/>
</dbReference>
<dbReference type="InterPro" id="IPR035965">
    <property type="entry name" value="PAS-like_dom_sf"/>
</dbReference>
<dbReference type="RefSeq" id="WP_170233088.1">
    <property type="nucleotide sequence ID" value="NZ_CP036259.1"/>
</dbReference>
<evidence type="ECO:0000313" key="7">
    <source>
        <dbReference type="EMBL" id="QDR78951.1"/>
    </source>
</evidence>
<dbReference type="PANTHER" id="PTHR32071:SF57">
    <property type="entry name" value="C4-DICARBOXYLATE TRANSPORT TRANSCRIPTIONAL REGULATORY PROTEIN DCTD"/>
    <property type="match status" value="1"/>
</dbReference>
<dbReference type="AlphaFoldDB" id="A0A517DNK6"/>
<dbReference type="InterPro" id="IPR002197">
    <property type="entry name" value="HTH_Fis"/>
</dbReference>
<dbReference type="Pfam" id="PF06506">
    <property type="entry name" value="PrpR_N"/>
    <property type="match status" value="1"/>
</dbReference>
<dbReference type="Gene3D" id="3.40.50.2300">
    <property type="match status" value="1"/>
</dbReference>
<keyword evidence="4" id="KW-0804">Transcription</keyword>
<evidence type="ECO:0000259" key="6">
    <source>
        <dbReference type="PROSITE" id="PS50112"/>
    </source>
</evidence>